<comment type="caution">
    <text evidence="2">The sequence shown here is derived from an EMBL/GenBank/DDBJ whole genome shotgun (WGS) entry which is preliminary data.</text>
</comment>
<proteinExistence type="predicted"/>
<name>A0AAV0NYK7_9ROSI</name>
<protein>
    <submittedName>
        <fullName evidence="2">Uncharacterized protein</fullName>
    </submittedName>
</protein>
<evidence type="ECO:0000313" key="3">
    <source>
        <dbReference type="Proteomes" id="UP001154282"/>
    </source>
</evidence>
<keyword evidence="1" id="KW-0812">Transmembrane</keyword>
<evidence type="ECO:0000256" key="1">
    <source>
        <dbReference type="SAM" id="Phobius"/>
    </source>
</evidence>
<gene>
    <name evidence="2" type="ORF">LITE_LOCUS35836</name>
</gene>
<accession>A0AAV0NYK7</accession>
<sequence length="90" mass="10589">MTGQKEGHRRRALTVLPTADMAGFLLFALFVQRREGGDEERREWFLQNFRLSCLLIRKEKEEGRRRCQVKEESQGSFSCCLCVPLFCLEF</sequence>
<organism evidence="2 3">
    <name type="scientific">Linum tenue</name>
    <dbReference type="NCBI Taxonomy" id="586396"/>
    <lineage>
        <taxon>Eukaryota</taxon>
        <taxon>Viridiplantae</taxon>
        <taxon>Streptophyta</taxon>
        <taxon>Embryophyta</taxon>
        <taxon>Tracheophyta</taxon>
        <taxon>Spermatophyta</taxon>
        <taxon>Magnoliopsida</taxon>
        <taxon>eudicotyledons</taxon>
        <taxon>Gunneridae</taxon>
        <taxon>Pentapetalae</taxon>
        <taxon>rosids</taxon>
        <taxon>fabids</taxon>
        <taxon>Malpighiales</taxon>
        <taxon>Linaceae</taxon>
        <taxon>Linum</taxon>
    </lineage>
</organism>
<dbReference type="Proteomes" id="UP001154282">
    <property type="component" value="Unassembled WGS sequence"/>
</dbReference>
<feature type="transmembrane region" description="Helical" evidence="1">
    <location>
        <begin position="12"/>
        <end position="31"/>
    </location>
</feature>
<dbReference type="AlphaFoldDB" id="A0AAV0NYK7"/>
<evidence type="ECO:0000313" key="2">
    <source>
        <dbReference type="EMBL" id="CAI0463651.1"/>
    </source>
</evidence>
<keyword evidence="1" id="KW-1133">Transmembrane helix</keyword>
<reference evidence="2" key="1">
    <citation type="submission" date="2022-08" db="EMBL/GenBank/DDBJ databases">
        <authorList>
            <person name="Gutierrez-Valencia J."/>
        </authorList>
    </citation>
    <scope>NUCLEOTIDE SEQUENCE</scope>
</reference>
<dbReference type="EMBL" id="CAMGYJ010000008">
    <property type="protein sequence ID" value="CAI0463651.1"/>
    <property type="molecule type" value="Genomic_DNA"/>
</dbReference>
<keyword evidence="3" id="KW-1185">Reference proteome</keyword>
<keyword evidence="1" id="KW-0472">Membrane</keyword>